<dbReference type="GO" id="GO:0015677">
    <property type="term" value="P:copper ion import"/>
    <property type="evidence" value="ECO:0007669"/>
    <property type="project" value="TreeGrafter"/>
</dbReference>
<evidence type="ECO:0000313" key="13">
    <source>
        <dbReference type="Proteomes" id="UP001296104"/>
    </source>
</evidence>
<dbReference type="SFLD" id="SFLDG01168">
    <property type="entry name" value="Ferric_reductase_subgroup_(FRE"/>
    <property type="match status" value="1"/>
</dbReference>
<dbReference type="PANTHER" id="PTHR32361:SF28">
    <property type="entry name" value="FRP1P"/>
    <property type="match status" value="1"/>
</dbReference>
<evidence type="ECO:0000256" key="4">
    <source>
        <dbReference type="ARBA" id="ARBA00022692"/>
    </source>
</evidence>
<keyword evidence="8" id="KW-0406">Ion transport</keyword>
<dbReference type="SUPFAM" id="SSF52343">
    <property type="entry name" value="Ferredoxin reductase-like, C-terminal NADP-linked domain"/>
    <property type="match status" value="1"/>
</dbReference>
<evidence type="ECO:0000256" key="7">
    <source>
        <dbReference type="ARBA" id="ARBA00023002"/>
    </source>
</evidence>
<comment type="similarity">
    <text evidence="2">Belongs to the ferric reductase (FRE) family.</text>
</comment>
<dbReference type="Gene3D" id="3.40.50.80">
    <property type="entry name" value="Nucleotide-binding domain of ferredoxin-NADP reductase (FNR) module"/>
    <property type="match status" value="2"/>
</dbReference>
<feature type="transmembrane region" description="Helical" evidence="10">
    <location>
        <begin position="20"/>
        <end position="39"/>
    </location>
</feature>
<evidence type="ECO:0000256" key="1">
    <source>
        <dbReference type="ARBA" id="ARBA00004141"/>
    </source>
</evidence>
<feature type="transmembrane region" description="Helical" evidence="10">
    <location>
        <begin position="156"/>
        <end position="177"/>
    </location>
</feature>
<dbReference type="PANTHER" id="PTHR32361">
    <property type="entry name" value="FERRIC/CUPRIC REDUCTASE TRANSMEMBRANE COMPONENT"/>
    <property type="match status" value="1"/>
</dbReference>
<dbReference type="EMBL" id="CAVMBE010000012">
    <property type="protein sequence ID" value="CAK3912036.1"/>
    <property type="molecule type" value="Genomic_DNA"/>
</dbReference>
<dbReference type="InterPro" id="IPR013121">
    <property type="entry name" value="Fe_red_NAD-bd_6"/>
</dbReference>
<reference evidence="12" key="1">
    <citation type="submission" date="2023-11" db="EMBL/GenBank/DDBJ databases">
        <authorList>
            <person name="Alioto T."/>
            <person name="Alioto T."/>
            <person name="Gomez Garrido J."/>
        </authorList>
    </citation>
    <scope>NUCLEOTIDE SEQUENCE</scope>
</reference>
<evidence type="ECO:0000256" key="8">
    <source>
        <dbReference type="ARBA" id="ARBA00023065"/>
    </source>
</evidence>
<keyword evidence="4 10" id="KW-0812">Transmembrane</keyword>
<accession>A0AAI9E8X7</accession>
<keyword evidence="5" id="KW-0249">Electron transport</keyword>
<comment type="subcellular location">
    <subcellularLocation>
        <location evidence="1">Membrane</location>
        <topology evidence="1">Multi-pass membrane protein</topology>
    </subcellularLocation>
</comment>
<evidence type="ECO:0000256" key="5">
    <source>
        <dbReference type="ARBA" id="ARBA00022982"/>
    </source>
</evidence>
<feature type="transmembrane region" description="Helical" evidence="10">
    <location>
        <begin position="120"/>
        <end position="144"/>
    </location>
</feature>
<dbReference type="InterPro" id="IPR051410">
    <property type="entry name" value="Ferric/Cupric_Reductase"/>
</dbReference>
<keyword evidence="3" id="KW-0813">Transport</keyword>
<keyword evidence="6 10" id="KW-1133">Transmembrane helix</keyword>
<dbReference type="PROSITE" id="PS51384">
    <property type="entry name" value="FAD_FR"/>
    <property type="match status" value="1"/>
</dbReference>
<sequence length="465" mass="52513">MYQPSPIPGIDKVLPPTETILWILSLWALNLFYLLYNLLPLDAEAPTILSDRAGLLFVANLPWLYLLAAKNQPIKRLTGDSYENLNMLHRRLGEWMCFLAAIHLAGMLSAWFTFLRPAGLGLYSFLTIGYIFFGCLAWVCYEVLYLTSLGSFRERWYEVFLDSHVLLQAGALGFLFLHHYASRPYVGVALLVFLLDRLIWRLGLKTCTVRADLQVMDDGETVSVAADWTLLRREESSWWRKLLGYDMRFGWKPSEHVFLTVAGISPKHRFQFHPRTIASAAPASGQTHAWFNLIIRAKTGFSRDLLLYAQNNPSTMIKLDGPYGSLHALQMLQSSDVAIIVAGGSGIAVAYPLLWDLLRRRNREQRVCLIWIVQESSHISWIGRERLEELRELGLHLVIPGPSREAGRPDARSILTEVVENEEKAAGVGVVVSGPDGLNRTVQNTCAAMVRCGRKVEVAVEKFGW</sequence>
<keyword evidence="9 10" id="KW-0472">Membrane</keyword>
<dbReference type="InterPro" id="IPR017927">
    <property type="entry name" value="FAD-bd_FR_type"/>
</dbReference>
<dbReference type="InterPro" id="IPR039261">
    <property type="entry name" value="FNR_nucleotide-bd"/>
</dbReference>
<evidence type="ECO:0000256" key="10">
    <source>
        <dbReference type="SAM" id="Phobius"/>
    </source>
</evidence>
<dbReference type="Pfam" id="PF08030">
    <property type="entry name" value="NAD_binding_6"/>
    <property type="match status" value="1"/>
</dbReference>
<dbReference type="Pfam" id="PF08022">
    <property type="entry name" value="FAD_binding_8"/>
    <property type="match status" value="1"/>
</dbReference>
<dbReference type="GO" id="GO:0006879">
    <property type="term" value="P:intracellular iron ion homeostasis"/>
    <property type="evidence" value="ECO:0007669"/>
    <property type="project" value="TreeGrafter"/>
</dbReference>
<comment type="caution">
    <text evidence="12">The sequence shown here is derived from an EMBL/GenBank/DDBJ whole genome shotgun (WGS) entry which is preliminary data.</text>
</comment>
<evidence type="ECO:0000256" key="9">
    <source>
        <dbReference type="ARBA" id="ARBA00023136"/>
    </source>
</evidence>
<keyword evidence="7" id="KW-0560">Oxidoreductase</keyword>
<evidence type="ECO:0000256" key="2">
    <source>
        <dbReference type="ARBA" id="ARBA00006278"/>
    </source>
</evidence>
<keyword evidence="13" id="KW-1185">Reference proteome</keyword>
<feature type="transmembrane region" description="Helical" evidence="10">
    <location>
        <begin position="95"/>
        <end position="114"/>
    </location>
</feature>
<feature type="domain" description="FAD-binding FR-type" evidence="11">
    <location>
        <begin position="154"/>
        <end position="329"/>
    </location>
</feature>
<dbReference type="Pfam" id="PF01794">
    <property type="entry name" value="Ferric_reduct"/>
    <property type="match status" value="1"/>
</dbReference>
<dbReference type="GO" id="GO:0006826">
    <property type="term" value="P:iron ion transport"/>
    <property type="evidence" value="ECO:0007669"/>
    <property type="project" value="TreeGrafter"/>
</dbReference>
<dbReference type="InterPro" id="IPR013130">
    <property type="entry name" value="Fe3_Rdtase_TM_dom"/>
</dbReference>
<dbReference type="AlphaFoldDB" id="A0AAI9E8X7"/>
<dbReference type="GO" id="GO:0000293">
    <property type="term" value="F:ferric-chelate reductase activity"/>
    <property type="evidence" value="ECO:0007669"/>
    <property type="project" value="UniProtKB-ARBA"/>
</dbReference>
<name>A0AAI9E8X7_9PEZI</name>
<protein>
    <submittedName>
        <fullName evidence="12">Ferric reductase-like transmembrane component</fullName>
    </submittedName>
</protein>
<dbReference type="SFLD" id="SFLDS00052">
    <property type="entry name" value="Ferric_Reductase_Domain"/>
    <property type="match status" value="1"/>
</dbReference>
<evidence type="ECO:0000259" key="11">
    <source>
        <dbReference type="PROSITE" id="PS51384"/>
    </source>
</evidence>
<gene>
    <name evidence="12" type="ORF">LECACI_7A002631</name>
</gene>
<evidence type="ECO:0000256" key="3">
    <source>
        <dbReference type="ARBA" id="ARBA00022448"/>
    </source>
</evidence>
<dbReference type="GO" id="GO:0005886">
    <property type="term" value="C:plasma membrane"/>
    <property type="evidence" value="ECO:0007669"/>
    <property type="project" value="TreeGrafter"/>
</dbReference>
<evidence type="ECO:0000313" key="12">
    <source>
        <dbReference type="EMBL" id="CAK3912036.1"/>
    </source>
</evidence>
<organism evidence="12 13">
    <name type="scientific">Lecanosticta acicola</name>
    <dbReference type="NCBI Taxonomy" id="111012"/>
    <lineage>
        <taxon>Eukaryota</taxon>
        <taxon>Fungi</taxon>
        <taxon>Dikarya</taxon>
        <taxon>Ascomycota</taxon>
        <taxon>Pezizomycotina</taxon>
        <taxon>Dothideomycetes</taxon>
        <taxon>Dothideomycetidae</taxon>
        <taxon>Mycosphaerellales</taxon>
        <taxon>Mycosphaerellaceae</taxon>
        <taxon>Lecanosticta</taxon>
    </lineage>
</organism>
<evidence type="ECO:0000256" key="6">
    <source>
        <dbReference type="ARBA" id="ARBA00022989"/>
    </source>
</evidence>
<dbReference type="InterPro" id="IPR013112">
    <property type="entry name" value="FAD-bd_8"/>
</dbReference>
<proteinExistence type="inferred from homology"/>
<dbReference type="CDD" id="cd06186">
    <property type="entry name" value="NOX_Duox_like_FAD_NADP"/>
    <property type="match status" value="1"/>
</dbReference>
<dbReference type="Proteomes" id="UP001296104">
    <property type="component" value="Unassembled WGS sequence"/>
</dbReference>